<gene>
    <name evidence="4" type="ORF">AY602_00475</name>
</gene>
<dbReference type="NCBIfam" id="TIGR01451">
    <property type="entry name" value="B_ant_repeat"/>
    <property type="match status" value="1"/>
</dbReference>
<dbReference type="PANTHER" id="PTHR34819:SF5">
    <property type="entry name" value="CONSERVED REPEAT DOMAIN PROTEIN"/>
    <property type="match status" value="1"/>
</dbReference>
<feature type="chain" id="PRO_5038820636" evidence="2">
    <location>
        <begin position="30"/>
        <end position="1080"/>
    </location>
</feature>
<keyword evidence="1" id="KW-1133">Transmembrane helix</keyword>
<dbReference type="GO" id="GO:0005975">
    <property type="term" value="P:carbohydrate metabolic process"/>
    <property type="evidence" value="ECO:0007669"/>
    <property type="project" value="UniProtKB-ARBA"/>
</dbReference>
<dbReference type="Gene3D" id="2.60.40.10">
    <property type="entry name" value="Immunoglobulins"/>
    <property type="match status" value="1"/>
</dbReference>
<dbReference type="RefSeq" id="WP_010935545.1">
    <property type="nucleotide sequence ID" value="NZ_JADQUE010000014.1"/>
</dbReference>
<evidence type="ECO:0000313" key="4">
    <source>
        <dbReference type="EMBL" id="OWM36049.1"/>
    </source>
</evidence>
<dbReference type="InterPro" id="IPR051172">
    <property type="entry name" value="Chlamydia_OmcB"/>
</dbReference>
<dbReference type="EMBL" id="LSZF01000001">
    <property type="protein sequence ID" value="OWM36049.1"/>
    <property type="molecule type" value="Genomic_DNA"/>
</dbReference>
<comment type="caution">
    <text evidence="4">The sequence shown here is derived from an EMBL/GenBank/DDBJ whole genome shotgun (WGS) entry which is preliminary data.</text>
</comment>
<feature type="domain" description="SpaA-like prealbumin fold" evidence="3">
    <location>
        <begin position="949"/>
        <end position="1012"/>
    </location>
</feature>
<dbReference type="PANTHER" id="PTHR34819">
    <property type="entry name" value="LARGE CYSTEINE-RICH PERIPLASMIC PROTEIN OMCB"/>
    <property type="match status" value="1"/>
</dbReference>
<dbReference type="NCBIfam" id="TIGR01167">
    <property type="entry name" value="LPXTG_anchor"/>
    <property type="match status" value="1"/>
</dbReference>
<dbReference type="InterPro" id="IPR047589">
    <property type="entry name" value="DUF11_rpt"/>
</dbReference>
<keyword evidence="1" id="KW-0812">Transmembrane</keyword>
<evidence type="ECO:0000259" key="3">
    <source>
        <dbReference type="Pfam" id="PF17802"/>
    </source>
</evidence>
<protein>
    <submittedName>
        <fullName evidence="4">Fimbrial assembly protein</fullName>
    </submittedName>
</protein>
<evidence type="ECO:0000313" key="5">
    <source>
        <dbReference type="Proteomes" id="UP000197692"/>
    </source>
</evidence>
<dbReference type="Pfam" id="PF17802">
    <property type="entry name" value="SpaA"/>
    <property type="match status" value="1"/>
</dbReference>
<proteinExistence type="predicted"/>
<keyword evidence="1" id="KW-0472">Membrane</keyword>
<keyword evidence="2" id="KW-0732">Signal</keyword>
<evidence type="ECO:0000256" key="1">
    <source>
        <dbReference type="SAM" id="Phobius"/>
    </source>
</evidence>
<feature type="signal peptide" evidence="2">
    <location>
        <begin position="1"/>
        <end position="29"/>
    </location>
</feature>
<organism evidence="4 5">
    <name type="scientific">Corynebacterium diphtheriae bv. mitis</name>
    <dbReference type="NCBI Taxonomy" id="1806053"/>
    <lineage>
        <taxon>Bacteria</taxon>
        <taxon>Bacillati</taxon>
        <taxon>Actinomycetota</taxon>
        <taxon>Actinomycetes</taxon>
        <taxon>Mycobacteriales</taxon>
        <taxon>Corynebacteriaceae</taxon>
        <taxon>Corynebacterium</taxon>
    </lineage>
</organism>
<sequence length="1080" mass="116785">MKFGFTKHRSWLSHAALPAVLFLAITSTAITTPVDATPITSTNIDTVVEDAAENPPLDQESAALPTEVTDDNLQHVKLIITNNMISAGFATIERKNGESEFYGHDQVLIDGTEVSDSSVYSAPATENQGDLITINFAGLSIQSGQTISFSYRSSATSQNDTWLPSEANAFKYLAAPAESAIANTDEREAQSFLQGNFELSMSVSPALVQVGQPVTYTYTFKNTSSEYRLFWSNYADGAKGVIEDRLNLNDDVKCKWDEGNGWLKSKTGQRYIDTNSEATFSCVRTFEHVGNYTNSVNIKEAKQRTGPLNGQIGLTLAPTTIDDALSVKVVNVVNSQTDPQWSLTISSSKFYVDPSGEDVTYTYTVTNLSNDKIYYEALKHDVCSPIKIENSLQFDPENRKYYIPQNGTATWECATRINHETTGLVSGTFSDNKGNRSTVKASTQTKVKTPTLSNGTSYGIPRCDVIDFTTVNKSTGIGTLGSIEQQNGQFKKIEQSNIFPEKGSPAHHDQRIKNKGRMTTASATSAQHPEYVYYAALALGDSISISSDANMGIYRIHKISGTVEKITAPHFSQSALQNNQRFGATLTNRLAFDATGKLWSFAQDGHLYSLPMDGDGKAAGEWFDHGAVAGEAINGEGNAVGFESLVFGDIAFDGNGAMWILGSIRGLTKEDTNGRVIKDEVDPTTYLFTLKPPRDNTPITEKVQIVQKITGVGTSIDQKGFFGLAFGVDGTLYGSYDTSGDGISDSPGELYSFNLRDGKVTKVFSSPLMARVQDLSSCAFPAPRISAEKTAAHEVDKDTITYTITVRNSGNLEATGTKFTDNLPGSYVPNSAKLNGKPIPDLPVNSTNPTGNPFHDGLYIKSPDAAPGTIDPQSEAVIEMTINKLNSTNDGRVCNQAEINAVGQQVKTDDPTLPGHEDPTCVSVPISLKMSLKKAIYDPSAQSPKILDNLGGAKFAIYARTDTGDLGELRKEVSDEEPFEISPGTYLLVETQSPAGLSLLPKPVEFTITKSSSGFDVKSNSPLTVSFTKTDGIIVATVSDVKNGTLPKTGSTGFLPFVFVGLSIIVLTALWVQRRSQYKL</sequence>
<reference evidence="5" key="1">
    <citation type="submission" date="2016-02" db="EMBL/GenBank/DDBJ databases">
        <title>Genomic analyses of a collection of pathogenic Corynebacterium diphtheriae.</title>
        <authorList>
            <person name="Sangal V."/>
            <person name="Titov L."/>
        </authorList>
    </citation>
    <scope>NUCLEOTIDE SEQUENCE [LARGE SCALE GENOMIC DNA]</scope>
    <source>
        <strain evidence="5">1438</strain>
    </source>
</reference>
<dbReference type="AlphaFoldDB" id="A0A854NPJ0"/>
<dbReference type="InterPro" id="IPR013783">
    <property type="entry name" value="Ig-like_fold"/>
</dbReference>
<evidence type="ECO:0000256" key="2">
    <source>
        <dbReference type="SAM" id="SignalP"/>
    </source>
</evidence>
<accession>A0A854NPJ0</accession>
<feature type="transmembrane region" description="Helical" evidence="1">
    <location>
        <begin position="1053"/>
        <end position="1072"/>
    </location>
</feature>
<dbReference type="Proteomes" id="UP000197692">
    <property type="component" value="Unassembled WGS sequence"/>
</dbReference>
<name>A0A854NPJ0_CORDP</name>
<dbReference type="InterPro" id="IPR041033">
    <property type="entry name" value="SpaA_PFL_dom_1"/>
</dbReference>